<gene>
    <name evidence="5" type="ordered locus">SGR_6071</name>
</gene>
<dbReference type="Proteomes" id="UP000001685">
    <property type="component" value="Chromosome"/>
</dbReference>
<dbReference type="InterPro" id="IPR036388">
    <property type="entry name" value="WH-like_DNA-bd_sf"/>
</dbReference>
<dbReference type="PRINTS" id="PR00038">
    <property type="entry name" value="HTHLUXR"/>
</dbReference>
<evidence type="ECO:0000256" key="1">
    <source>
        <dbReference type="ARBA" id="ARBA00022741"/>
    </source>
</evidence>
<dbReference type="EMBL" id="AP009493">
    <property type="protein sequence ID" value="BAG22900.1"/>
    <property type="molecule type" value="Genomic_DNA"/>
</dbReference>
<protein>
    <submittedName>
        <fullName evidence="5">LAL subfamily transcriptional regulator</fullName>
    </submittedName>
</protein>
<evidence type="ECO:0000313" key="6">
    <source>
        <dbReference type="Proteomes" id="UP000001685"/>
    </source>
</evidence>
<dbReference type="InterPro" id="IPR027417">
    <property type="entry name" value="P-loop_NTPase"/>
</dbReference>
<dbReference type="PROSITE" id="PS50043">
    <property type="entry name" value="HTH_LUXR_2"/>
    <property type="match status" value="1"/>
</dbReference>
<dbReference type="InterPro" id="IPR011990">
    <property type="entry name" value="TPR-like_helical_dom_sf"/>
</dbReference>
<evidence type="ECO:0000313" key="5">
    <source>
        <dbReference type="EMBL" id="BAG22900.1"/>
    </source>
</evidence>
<dbReference type="PANTHER" id="PTHR16305:SF35">
    <property type="entry name" value="TRANSCRIPTIONAL ACTIVATOR DOMAIN"/>
    <property type="match status" value="1"/>
</dbReference>
<dbReference type="GO" id="GO:0005524">
    <property type="term" value="F:ATP binding"/>
    <property type="evidence" value="ECO:0007669"/>
    <property type="project" value="UniProtKB-KW"/>
</dbReference>
<dbReference type="GO" id="GO:0005737">
    <property type="term" value="C:cytoplasm"/>
    <property type="evidence" value="ECO:0007669"/>
    <property type="project" value="TreeGrafter"/>
</dbReference>
<dbReference type="InterPro" id="IPR000792">
    <property type="entry name" value="Tscrpt_reg_LuxR_C"/>
</dbReference>
<dbReference type="Pfam" id="PF00196">
    <property type="entry name" value="GerE"/>
    <property type="match status" value="1"/>
</dbReference>
<dbReference type="InterPro" id="IPR041664">
    <property type="entry name" value="AAA_16"/>
</dbReference>
<name>B1W483_STRGG</name>
<dbReference type="SUPFAM" id="SSF48452">
    <property type="entry name" value="TPR-like"/>
    <property type="match status" value="2"/>
</dbReference>
<dbReference type="GO" id="GO:0003677">
    <property type="term" value="F:DNA binding"/>
    <property type="evidence" value="ECO:0007669"/>
    <property type="project" value="InterPro"/>
</dbReference>
<dbReference type="eggNOG" id="COG2909">
    <property type="taxonomic scope" value="Bacteria"/>
</dbReference>
<sequence>MLRHRESAGSNDFPLIERQHHIQNLDDAVRECRKSNGGLLLVEGRFGTGKTSLLRTVRALPSVEGFSVLHARGNETESGFSYGLVRQLFEYLLASATPEERTVLLAGPAAMAATLFEHADGGVRGGVAVDREHDLLRGLYWMLVNLSQRQPVLVLVDDLHWADEPSLRFLQYIECRLGQHPILCVAVTALVHHGNAPEAEHFITMPSMPAICLDDLSRDGVRDLFSAVFNRDPDPDVVRMLHEATGGNPFFLSELLTEFRRQGEDTPGIGAAARTAPRTLARALPRWVGLVPPEYRENAHVLARSLAVLCTSGDFAQLASATGLHQDEVTDAASALMDIGLLAQGTPLRFRHSVMRNAVYAHLPNTFRFRAHSSAAKALDRDGAPAEHVAEHLLHAPPSEDRRAVDILVAAGEKALANGNPSAAVAVLRRAMQEKAPDDMLADLLLRLGEAEHRARDPKAVEHLTQAMSLAKTPAARASIAFSLSGALSMAMRFGDALDLLRSVHAEVEPHDRQLALRLRSELIKLASLSPNTKPAAEQDLAAIIGADGTENSTSLIRAQQAQAALLNGEPAKKVADLSEEALPSGALVAEPDGGAQASWIAAFCLLCCGRLTQALSILDEALQEAEAKHLRLAAEDIRALRALVNMRRGALGEAEVDALSALKGLGAGSVPALGRPLAVLSLVGVLLHRNQLGAAVEAYERYGIPTHIPQFSIFLPFMIARGQLRIAQGEIESGMGELLRTHELLQEWGARCPAFSPATEAVHALCALGRREEAHALAEKQLEVARAFGSDREVALALCARARATGGATHLEDLEQAVELFSGTADALDECAALIQYGTALRIAGQPSAARRRLRAASDLADGMGATALSKQARQELAVMGVRVRESARTGVSGLTPREHRVCLLAAEGKRNQEIAHMLFVTVKTVEWHLSQVYRKLGVASRIELRDALGQN</sequence>
<evidence type="ECO:0000256" key="3">
    <source>
        <dbReference type="SAM" id="Coils"/>
    </source>
</evidence>
<dbReference type="Pfam" id="PF13191">
    <property type="entry name" value="AAA_16"/>
    <property type="match status" value="1"/>
</dbReference>
<dbReference type="HOGENOM" id="CLU_006850_1_1_11"/>
<dbReference type="PATRIC" id="fig|455632.4.peg.6223"/>
<dbReference type="SUPFAM" id="SSF46894">
    <property type="entry name" value="C-terminal effector domain of the bipartite response regulators"/>
    <property type="match status" value="1"/>
</dbReference>
<dbReference type="AlphaFoldDB" id="B1W483"/>
<dbReference type="PANTHER" id="PTHR16305">
    <property type="entry name" value="TESTICULAR SOLUBLE ADENYLYL CYCLASE"/>
    <property type="match status" value="1"/>
</dbReference>
<dbReference type="InterPro" id="IPR016032">
    <property type="entry name" value="Sig_transdc_resp-reg_C-effctor"/>
</dbReference>
<keyword evidence="1" id="KW-0547">Nucleotide-binding</keyword>
<dbReference type="KEGG" id="sgr:SGR_6071"/>
<proteinExistence type="predicted"/>
<keyword evidence="2" id="KW-0067">ATP-binding</keyword>
<dbReference type="Gene3D" id="1.10.10.10">
    <property type="entry name" value="Winged helix-like DNA-binding domain superfamily/Winged helix DNA-binding domain"/>
    <property type="match status" value="1"/>
</dbReference>
<feature type="coiled-coil region" evidence="3">
    <location>
        <begin position="609"/>
        <end position="636"/>
    </location>
</feature>
<dbReference type="GO" id="GO:0006355">
    <property type="term" value="P:regulation of DNA-templated transcription"/>
    <property type="evidence" value="ECO:0007669"/>
    <property type="project" value="InterPro"/>
</dbReference>
<dbReference type="RefSeq" id="WP_003970385.1">
    <property type="nucleotide sequence ID" value="NC_010572.1"/>
</dbReference>
<evidence type="ECO:0000259" key="4">
    <source>
        <dbReference type="PROSITE" id="PS50043"/>
    </source>
</evidence>
<organism evidence="5 6">
    <name type="scientific">Streptomyces griseus subsp. griseus (strain JCM 4626 / CBS 651.72 / NBRC 13350 / KCC S-0626 / ISP 5235)</name>
    <dbReference type="NCBI Taxonomy" id="455632"/>
    <lineage>
        <taxon>Bacteria</taxon>
        <taxon>Bacillati</taxon>
        <taxon>Actinomycetota</taxon>
        <taxon>Actinomycetes</taxon>
        <taxon>Kitasatosporales</taxon>
        <taxon>Streptomycetaceae</taxon>
        <taxon>Streptomyces</taxon>
    </lineage>
</organism>
<dbReference type="CDD" id="cd06170">
    <property type="entry name" value="LuxR_C_like"/>
    <property type="match status" value="1"/>
</dbReference>
<reference evidence="6" key="1">
    <citation type="journal article" date="2008" name="J. Bacteriol.">
        <title>Genome sequence of the streptomycin-producing microorganism Streptomyces griseus IFO 13350.</title>
        <authorList>
            <person name="Ohnishi Y."/>
            <person name="Ishikawa J."/>
            <person name="Hara H."/>
            <person name="Suzuki H."/>
            <person name="Ikenoya M."/>
            <person name="Ikeda H."/>
            <person name="Yamashita A."/>
            <person name="Hattori M."/>
            <person name="Horinouchi S."/>
        </authorList>
    </citation>
    <scope>NUCLEOTIDE SEQUENCE [LARGE SCALE GENOMIC DNA]</scope>
    <source>
        <strain evidence="6">JCM 4626 / NBRC 13350</strain>
    </source>
</reference>
<dbReference type="SUPFAM" id="SSF52540">
    <property type="entry name" value="P-loop containing nucleoside triphosphate hydrolases"/>
    <property type="match status" value="1"/>
</dbReference>
<dbReference type="GO" id="GO:0004016">
    <property type="term" value="F:adenylate cyclase activity"/>
    <property type="evidence" value="ECO:0007669"/>
    <property type="project" value="TreeGrafter"/>
</dbReference>
<dbReference type="SMART" id="SM00421">
    <property type="entry name" value="HTH_LUXR"/>
    <property type="match status" value="1"/>
</dbReference>
<feature type="domain" description="HTH luxR-type" evidence="4">
    <location>
        <begin position="889"/>
        <end position="953"/>
    </location>
</feature>
<evidence type="ECO:0000256" key="2">
    <source>
        <dbReference type="ARBA" id="ARBA00022840"/>
    </source>
</evidence>
<keyword evidence="3" id="KW-0175">Coiled coil</keyword>
<accession>B1W483</accession>